<keyword evidence="2" id="KW-0812">Transmembrane</keyword>
<proteinExistence type="predicted"/>
<keyword evidence="4" id="KW-1185">Reference proteome</keyword>
<dbReference type="KEGG" id="emar:D1013_15520"/>
<dbReference type="EMBL" id="CP032050">
    <property type="protein sequence ID" value="AYN68686.1"/>
    <property type="molecule type" value="Genomic_DNA"/>
</dbReference>
<keyword evidence="2" id="KW-1133">Transmembrane helix</keyword>
<evidence type="ECO:0000313" key="3">
    <source>
        <dbReference type="EMBL" id="AYN68686.1"/>
    </source>
</evidence>
<organism evidence="3 4">
    <name type="scientific">Euzebyella marina</name>
    <dbReference type="NCBI Taxonomy" id="1761453"/>
    <lineage>
        <taxon>Bacteria</taxon>
        <taxon>Pseudomonadati</taxon>
        <taxon>Bacteroidota</taxon>
        <taxon>Flavobacteriia</taxon>
        <taxon>Flavobacteriales</taxon>
        <taxon>Flavobacteriaceae</taxon>
        <taxon>Euzebyella</taxon>
    </lineage>
</organism>
<dbReference type="RefSeq" id="WP_121849698.1">
    <property type="nucleotide sequence ID" value="NZ_CP032050.1"/>
</dbReference>
<gene>
    <name evidence="3" type="ORF">D1013_15520</name>
</gene>
<feature type="coiled-coil region" evidence="1">
    <location>
        <begin position="128"/>
        <end position="193"/>
    </location>
</feature>
<name>A0A3G2L8W6_9FLAO</name>
<reference evidence="3 4" key="1">
    <citation type="submission" date="2018-08" db="EMBL/GenBank/DDBJ databases">
        <title>The reduced genetic potential of extracellular carbohydrate catabolism in Euzebyella marina RN62, a Flavobacteriia bacterium isolated from the hadal water.</title>
        <authorList>
            <person name="Xue C."/>
        </authorList>
    </citation>
    <scope>NUCLEOTIDE SEQUENCE [LARGE SCALE GENOMIC DNA]</scope>
    <source>
        <strain evidence="3 4">RN62</strain>
    </source>
</reference>
<dbReference type="AlphaFoldDB" id="A0A3G2L8W6"/>
<evidence type="ECO:0000313" key="4">
    <source>
        <dbReference type="Proteomes" id="UP000276309"/>
    </source>
</evidence>
<evidence type="ECO:0008006" key="5">
    <source>
        <dbReference type="Google" id="ProtNLM"/>
    </source>
</evidence>
<sequence>MPQDIRELIKRIDDSHEPKLSEGHERRFLRKLEKELPAGKRSVPLKFIIAASITVLICLSGYLWLGQQDIEGSQNEVVDSSAEEQNAKKTVKLGDLSPDLKKIESYYTASINYELSKLDVSETNKDIVDDYLKQLNELNQEYLTLSEEMNAYGPNDQIIGAMVKNLQLRLQLLQNLKKELKHLKNQENEDVTNASI</sequence>
<protein>
    <recommendedName>
        <fullName evidence="5">Anti-sigma factor</fullName>
    </recommendedName>
</protein>
<evidence type="ECO:0000256" key="2">
    <source>
        <dbReference type="SAM" id="Phobius"/>
    </source>
</evidence>
<accession>A0A3G2L8W6</accession>
<dbReference type="Proteomes" id="UP000276309">
    <property type="component" value="Chromosome"/>
</dbReference>
<feature type="transmembrane region" description="Helical" evidence="2">
    <location>
        <begin position="43"/>
        <end position="65"/>
    </location>
</feature>
<keyword evidence="1" id="KW-0175">Coiled coil</keyword>
<keyword evidence="2" id="KW-0472">Membrane</keyword>
<evidence type="ECO:0000256" key="1">
    <source>
        <dbReference type="SAM" id="Coils"/>
    </source>
</evidence>
<dbReference type="OrthoDB" id="1441018at2"/>